<dbReference type="Proteomes" id="UP000747110">
    <property type="component" value="Unassembled WGS sequence"/>
</dbReference>
<dbReference type="PANTHER" id="PTHR21052:SF0">
    <property type="entry name" value="ALPHA-KETOGLUTARATE-DEPENDENT DIOXYGENASE ALKB HOMOLOG 7, MITOCHONDRIAL"/>
    <property type="match status" value="1"/>
</dbReference>
<dbReference type="GO" id="GO:0005759">
    <property type="term" value="C:mitochondrial matrix"/>
    <property type="evidence" value="ECO:0007669"/>
    <property type="project" value="TreeGrafter"/>
</dbReference>
<dbReference type="AlphaFoldDB" id="A0A8J4D742"/>
<dbReference type="EMBL" id="BNCP01000006">
    <property type="protein sequence ID" value="GIL74584.1"/>
    <property type="molecule type" value="Genomic_DNA"/>
</dbReference>
<dbReference type="InterPro" id="IPR037151">
    <property type="entry name" value="AlkB-like_sf"/>
</dbReference>
<dbReference type="Gene3D" id="2.60.120.590">
    <property type="entry name" value="Alpha-ketoglutarate-dependent dioxygenase AlkB-like"/>
    <property type="match status" value="2"/>
</dbReference>
<dbReference type="SUPFAM" id="SSF51197">
    <property type="entry name" value="Clavaminate synthase-like"/>
    <property type="match status" value="1"/>
</dbReference>
<dbReference type="PANTHER" id="PTHR21052">
    <property type="entry name" value="SPERMATOGENESIS ASSOCIATED 11-RELATED"/>
    <property type="match status" value="1"/>
</dbReference>
<evidence type="ECO:0000256" key="2">
    <source>
        <dbReference type="SAM" id="MobiDB-lite"/>
    </source>
</evidence>
<feature type="region of interest" description="Disordered" evidence="2">
    <location>
        <begin position="485"/>
        <end position="529"/>
    </location>
</feature>
<keyword evidence="4" id="KW-1185">Reference proteome</keyword>
<comment type="similarity">
    <text evidence="1">Belongs to the alkB family.</text>
</comment>
<reference evidence="3" key="1">
    <citation type="journal article" date="2021" name="Proc. Natl. Acad. Sci. U.S.A.">
        <title>Three genomes in the algal genus Volvox reveal the fate of a haploid sex-determining region after a transition to homothallism.</title>
        <authorList>
            <person name="Yamamoto K."/>
            <person name="Hamaji T."/>
            <person name="Kawai-Toyooka H."/>
            <person name="Matsuzaki R."/>
            <person name="Takahashi F."/>
            <person name="Nishimura Y."/>
            <person name="Kawachi M."/>
            <person name="Noguchi H."/>
            <person name="Minakuchi Y."/>
            <person name="Umen J.G."/>
            <person name="Toyoda A."/>
            <person name="Nozaki H."/>
        </authorList>
    </citation>
    <scope>NUCLEOTIDE SEQUENCE</scope>
    <source>
        <strain evidence="3">NIES-3786</strain>
    </source>
</reference>
<dbReference type="GO" id="GO:0006631">
    <property type="term" value="P:fatty acid metabolic process"/>
    <property type="evidence" value="ECO:0007669"/>
    <property type="project" value="TreeGrafter"/>
</dbReference>
<feature type="region of interest" description="Disordered" evidence="2">
    <location>
        <begin position="348"/>
        <end position="385"/>
    </location>
</feature>
<gene>
    <name evidence="3" type="ORF">Vretifemale_4478</name>
</gene>
<feature type="compositionally biased region" description="Basic and acidic residues" evidence="2">
    <location>
        <begin position="367"/>
        <end position="385"/>
    </location>
</feature>
<evidence type="ECO:0000256" key="1">
    <source>
        <dbReference type="ARBA" id="ARBA00007879"/>
    </source>
</evidence>
<name>A0A8J4D742_9CHLO</name>
<sequence length="600" mass="63268">MEAVGSRLDSLLHELFDEEADDAEIFACVDANATGQLALHTETPALRFPEPRPSPACENDIDKGISNDLDHPLLKALKDSMKRHDYHRPGNLCSWGAKGTQPASAAHVLRPLPGLSIIRQALSETQQLAAASDILSSGCMAQKHAHISNGVGSGAADGSPGGSCHPKGLPNQAMFFGDLPPWALRLMKLLPLGDLLPPDLAAREPSFDQAIVNLYRPGEGIASHVDLARFEDGIVSVSIGGPVVMHFTRCGQRVSIGGHISTGNDGLSASDEGCSTGGGATWISTCSGDGGARCWSAGDEGCNQRPGGMAPEQEALGGAQSPTGQAASHPPWKRQRCVLEAEGCLEGLPQLPASPFPSPQQRQQRQTHPEGPKEPPKPQQPDRCDAEIRGCDTACTIEGIQQQQQEQTDGGCATWNGGVRWCGTDHLCVLLQGGDLLGMSGEARYGWEHGIRMVASELWGERECDGCTRGTAAVVKATAVAATRCHDTDSPLSESDPGSGKDTETEIDPGKQQAREARLKSKGEPSAMSAVACNAEEGTGVEEGGPTAGLDTRFGGLVTEVVREQNAGKSEESGLIPIVRGVRLSITFRRLCPDIVLCEM</sequence>
<evidence type="ECO:0000313" key="4">
    <source>
        <dbReference type="Proteomes" id="UP000747110"/>
    </source>
</evidence>
<accession>A0A8J4D742</accession>
<dbReference type="InterPro" id="IPR032870">
    <property type="entry name" value="ALKBH7-like"/>
</dbReference>
<dbReference type="OrthoDB" id="412814at2759"/>
<evidence type="ECO:0000313" key="3">
    <source>
        <dbReference type="EMBL" id="GIL74584.1"/>
    </source>
</evidence>
<proteinExistence type="inferred from homology"/>
<feature type="region of interest" description="Disordered" evidence="2">
    <location>
        <begin position="302"/>
        <end position="332"/>
    </location>
</feature>
<protein>
    <submittedName>
        <fullName evidence="3">Uncharacterized protein</fullName>
    </submittedName>
</protein>
<comment type="caution">
    <text evidence="3">The sequence shown here is derived from an EMBL/GenBank/DDBJ whole genome shotgun (WGS) entry which is preliminary data.</text>
</comment>
<organism evidence="3 4">
    <name type="scientific">Volvox reticuliferus</name>
    <dbReference type="NCBI Taxonomy" id="1737510"/>
    <lineage>
        <taxon>Eukaryota</taxon>
        <taxon>Viridiplantae</taxon>
        <taxon>Chlorophyta</taxon>
        <taxon>core chlorophytes</taxon>
        <taxon>Chlorophyceae</taxon>
        <taxon>CS clade</taxon>
        <taxon>Chlamydomonadales</taxon>
        <taxon>Volvocaceae</taxon>
        <taxon>Volvox</taxon>
    </lineage>
</organism>
<dbReference type="GO" id="GO:0006974">
    <property type="term" value="P:DNA damage response"/>
    <property type="evidence" value="ECO:0007669"/>
    <property type="project" value="InterPro"/>
</dbReference>
<feature type="compositionally biased region" description="Basic and acidic residues" evidence="2">
    <location>
        <begin position="513"/>
        <end position="523"/>
    </location>
</feature>